<keyword evidence="3" id="KW-0808">Transferase</keyword>
<dbReference type="InterPro" id="IPR004045">
    <property type="entry name" value="Glutathione_S-Trfase_N"/>
</dbReference>
<evidence type="ECO:0000259" key="1">
    <source>
        <dbReference type="PROSITE" id="PS50404"/>
    </source>
</evidence>
<dbReference type="SFLD" id="SFLDS00019">
    <property type="entry name" value="Glutathione_Transferase_(cytos"/>
    <property type="match status" value="1"/>
</dbReference>
<feature type="domain" description="GST C-terminal" evidence="2">
    <location>
        <begin position="89"/>
        <end position="212"/>
    </location>
</feature>
<dbReference type="SUPFAM" id="SSF52833">
    <property type="entry name" value="Thioredoxin-like"/>
    <property type="match status" value="1"/>
</dbReference>
<dbReference type="InterPro" id="IPR036282">
    <property type="entry name" value="Glutathione-S-Trfase_C_sf"/>
</dbReference>
<dbReference type="Pfam" id="PF13417">
    <property type="entry name" value="GST_N_3"/>
    <property type="match status" value="1"/>
</dbReference>
<dbReference type="PANTHER" id="PTHR44051:SF8">
    <property type="entry name" value="GLUTATHIONE S-TRANSFERASE GSTA"/>
    <property type="match status" value="1"/>
</dbReference>
<dbReference type="AlphaFoldDB" id="A0A1H7RGJ0"/>
<dbReference type="InterPro" id="IPR010987">
    <property type="entry name" value="Glutathione-S-Trfase_C-like"/>
</dbReference>
<dbReference type="CDD" id="cd00299">
    <property type="entry name" value="GST_C_family"/>
    <property type="match status" value="1"/>
</dbReference>
<dbReference type="InterPro" id="IPR040079">
    <property type="entry name" value="Glutathione_S-Trfase"/>
</dbReference>
<dbReference type="SUPFAM" id="SSF47616">
    <property type="entry name" value="GST C-terminal domain-like"/>
    <property type="match status" value="1"/>
</dbReference>
<dbReference type="Gene3D" id="1.20.1050.10">
    <property type="match status" value="1"/>
</dbReference>
<dbReference type="Proteomes" id="UP000199664">
    <property type="component" value="Unassembled WGS sequence"/>
</dbReference>
<dbReference type="PROSITE" id="PS50404">
    <property type="entry name" value="GST_NTER"/>
    <property type="match status" value="1"/>
</dbReference>
<gene>
    <name evidence="3" type="ORF">SAMN04515666_104375</name>
</gene>
<evidence type="ECO:0000313" key="3">
    <source>
        <dbReference type="EMBL" id="SEL58944.1"/>
    </source>
</evidence>
<dbReference type="SFLD" id="SFLDG00358">
    <property type="entry name" value="Main_(cytGST)"/>
    <property type="match status" value="1"/>
</dbReference>
<dbReference type="Pfam" id="PF13410">
    <property type="entry name" value="GST_C_2"/>
    <property type="match status" value="1"/>
</dbReference>
<dbReference type="Gene3D" id="3.40.30.10">
    <property type="entry name" value="Glutaredoxin"/>
    <property type="match status" value="1"/>
</dbReference>
<evidence type="ECO:0000313" key="4">
    <source>
        <dbReference type="Proteomes" id="UP000199664"/>
    </source>
</evidence>
<dbReference type="STRING" id="1036779.SAMN04515666_104375"/>
<name>A0A1H7RGJ0_9HYPH</name>
<accession>A0A1H7RGJ0</accession>
<dbReference type="CDD" id="cd00570">
    <property type="entry name" value="GST_N_family"/>
    <property type="match status" value="1"/>
</dbReference>
<reference evidence="4" key="1">
    <citation type="submission" date="2016-10" db="EMBL/GenBank/DDBJ databases">
        <authorList>
            <person name="Varghese N."/>
            <person name="Submissions S."/>
        </authorList>
    </citation>
    <scope>NUCLEOTIDE SEQUENCE [LARGE SCALE GENOMIC DNA]</scope>
    <source>
        <strain evidence="4">LMG 26383,CCUG 61248,R- 45681</strain>
    </source>
</reference>
<dbReference type="PROSITE" id="PS50405">
    <property type="entry name" value="GST_CTER"/>
    <property type="match status" value="1"/>
</dbReference>
<dbReference type="EMBL" id="FOAN01000004">
    <property type="protein sequence ID" value="SEL58944.1"/>
    <property type="molecule type" value="Genomic_DNA"/>
</dbReference>
<keyword evidence="4" id="KW-1185">Reference proteome</keyword>
<feature type="domain" description="GST N-terminal" evidence="1">
    <location>
        <begin position="1"/>
        <end position="83"/>
    </location>
</feature>
<sequence length="224" mass="25327">MSLTLYFHPLSGFCQKVLVALYENETRFTPHLVNFGDADERADFLKLWPIGKFPLLRDDSNGRLVPETSLIIEYLALHYPGPMALLPENPVAALEVRRLDRIFDLYVAIPMQKVVLDRLRPEGSNDPVGVAEAKATLACAYDVLEAEIGERQWALGDAFSLADCSAAPALFYAERALSFRDSHPRLWAYFERLRTRPSYARALAEAEPYFEYFPRNPGDAGLSR</sequence>
<proteinExistence type="predicted"/>
<dbReference type="PANTHER" id="PTHR44051">
    <property type="entry name" value="GLUTATHIONE S-TRANSFERASE-RELATED"/>
    <property type="match status" value="1"/>
</dbReference>
<dbReference type="RefSeq" id="WP_091835477.1">
    <property type="nucleotide sequence ID" value="NZ_FOAN01000004.1"/>
</dbReference>
<evidence type="ECO:0000259" key="2">
    <source>
        <dbReference type="PROSITE" id="PS50405"/>
    </source>
</evidence>
<dbReference type="GO" id="GO:0016740">
    <property type="term" value="F:transferase activity"/>
    <property type="evidence" value="ECO:0007669"/>
    <property type="project" value="UniProtKB-KW"/>
</dbReference>
<dbReference type="InterPro" id="IPR036249">
    <property type="entry name" value="Thioredoxin-like_sf"/>
</dbReference>
<dbReference type="OrthoDB" id="9782992at2"/>
<organism evidence="3 4">
    <name type="scientific">Bosea lupini</name>
    <dbReference type="NCBI Taxonomy" id="1036779"/>
    <lineage>
        <taxon>Bacteria</taxon>
        <taxon>Pseudomonadati</taxon>
        <taxon>Pseudomonadota</taxon>
        <taxon>Alphaproteobacteria</taxon>
        <taxon>Hyphomicrobiales</taxon>
        <taxon>Boseaceae</taxon>
        <taxon>Bosea</taxon>
    </lineage>
</organism>
<protein>
    <submittedName>
        <fullName evidence="3">Glutathione S-transferase</fullName>
    </submittedName>
</protein>